<sequence>MVLTTEMLTYSKEHCVKFLKLTGPWLQELPASPYHKGMMNFGKSGDVSTTYVGHSQELMKKWVYTIGSTTCDCCTQPQTMQHLQQCMLLEAQVYPVLSTGLWETRDLDGRSRIIVNMAVTQVETQTFFCNEGDKGAKEDIEGGHHPRVQYPRQWKKEGQQINREICKRLT</sequence>
<comment type="caution">
    <text evidence="1">The sequence shown here is derived from an EMBL/GenBank/DDBJ whole genome shotgun (WGS) entry which is preliminary data.</text>
</comment>
<dbReference type="Proteomes" id="UP000050525">
    <property type="component" value="Unassembled WGS sequence"/>
</dbReference>
<reference evidence="1 2" key="1">
    <citation type="journal article" date="2012" name="Genome Biol.">
        <title>Sequencing three crocodilian genomes to illuminate the evolution of archosaurs and amniotes.</title>
        <authorList>
            <person name="St John J.A."/>
            <person name="Braun E.L."/>
            <person name="Isberg S.R."/>
            <person name="Miles L.G."/>
            <person name="Chong A.Y."/>
            <person name="Gongora J."/>
            <person name="Dalzell P."/>
            <person name="Moran C."/>
            <person name="Bed'hom B."/>
            <person name="Abzhanov A."/>
            <person name="Burgess S.C."/>
            <person name="Cooksey A.M."/>
            <person name="Castoe T.A."/>
            <person name="Crawford N.G."/>
            <person name="Densmore L.D."/>
            <person name="Drew J.C."/>
            <person name="Edwards S.V."/>
            <person name="Faircloth B.C."/>
            <person name="Fujita M.K."/>
            <person name="Greenwold M.J."/>
            <person name="Hoffmann F.G."/>
            <person name="Howard J.M."/>
            <person name="Iguchi T."/>
            <person name="Janes D.E."/>
            <person name="Khan S.Y."/>
            <person name="Kohno S."/>
            <person name="de Koning A.J."/>
            <person name="Lance S.L."/>
            <person name="McCarthy F.M."/>
            <person name="McCormack J.E."/>
            <person name="Merchant M.E."/>
            <person name="Peterson D.G."/>
            <person name="Pollock D.D."/>
            <person name="Pourmand N."/>
            <person name="Raney B.J."/>
            <person name="Roessler K.A."/>
            <person name="Sanford J.R."/>
            <person name="Sawyer R.H."/>
            <person name="Schmidt C.J."/>
            <person name="Triplett E.W."/>
            <person name="Tuberville T.D."/>
            <person name="Venegas-Anaya M."/>
            <person name="Howard J.T."/>
            <person name="Jarvis E.D."/>
            <person name="Guillette L.J.Jr."/>
            <person name="Glenn T.C."/>
            <person name="Green R.E."/>
            <person name="Ray D.A."/>
        </authorList>
    </citation>
    <scope>NUCLEOTIDE SEQUENCE [LARGE SCALE GENOMIC DNA]</scope>
    <source>
        <strain evidence="1">KSC_2009_1</strain>
    </source>
</reference>
<gene>
    <name evidence="1" type="ORF">Y1Q_0021654</name>
</gene>
<evidence type="ECO:0000313" key="2">
    <source>
        <dbReference type="Proteomes" id="UP000050525"/>
    </source>
</evidence>
<evidence type="ECO:0000313" key="1">
    <source>
        <dbReference type="EMBL" id="KYO46077.1"/>
    </source>
</evidence>
<protein>
    <submittedName>
        <fullName evidence="1">Uncharacterized protein</fullName>
    </submittedName>
</protein>
<name>A0A151PAD9_ALLMI</name>
<proteinExistence type="predicted"/>
<keyword evidence="2" id="KW-1185">Reference proteome</keyword>
<accession>A0A151PAD9</accession>
<dbReference type="AlphaFoldDB" id="A0A151PAD9"/>
<dbReference type="EMBL" id="AKHW03000533">
    <property type="protein sequence ID" value="KYO46077.1"/>
    <property type="molecule type" value="Genomic_DNA"/>
</dbReference>
<organism evidence="1 2">
    <name type="scientific">Alligator mississippiensis</name>
    <name type="common">American alligator</name>
    <dbReference type="NCBI Taxonomy" id="8496"/>
    <lineage>
        <taxon>Eukaryota</taxon>
        <taxon>Metazoa</taxon>
        <taxon>Chordata</taxon>
        <taxon>Craniata</taxon>
        <taxon>Vertebrata</taxon>
        <taxon>Euteleostomi</taxon>
        <taxon>Archelosauria</taxon>
        <taxon>Archosauria</taxon>
        <taxon>Crocodylia</taxon>
        <taxon>Alligatoridae</taxon>
        <taxon>Alligatorinae</taxon>
        <taxon>Alligator</taxon>
    </lineage>
</organism>